<dbReference type="AlphaFoldDB" id="A0A0S3S8B9"/>
<name>A0A0S3S8B9_PHAAN</name>
<keyword evidence="3" id="KW-1185">Reference proteome</keyword>
<evidence type="ECO:0000313" key="2">
    <source>
        <dbReference type="EMBL" id="BAT89086.1"/>
    </source>
</evidence>
<gene>
    <name evidence="2" type="primary">Vigan.05G276900</name>
    <name evidence="2" type="ORF">VIGAN_05276900</name>
</gene>
<feature type="compositionally biased region" description="Basic and acidic residues" evidence="1">
    <location>
        <begin position="57"/>
        <end position="76"/>
    </location>
</feature>
<dbReference type="EMBL" id="AP015038">
    <property type="protein sequence ID" value="BAT89086.1"/>
    <property type="molecule type" value="Genomic_DNA"/>
</dbReference>
<feature type="region of interest" description="Disordered" evidence="1">
    <location>
        <begin position="47"/>
        <end position="76"/>
    </location>
</feature>
<organism evidence="2 3">
    <name type="scientific">Vigna angularis var. angularis</name>
    <dbReference type="NCBI Taxonomy" id="157739"/>
    <lineage>
        <taxon>Eukaryota</taxon>
        <taxon>Viridiplantae</taxon>
        <taxon>Streptophyta</taxon>
        <taxon>Embryophyta</taxon>
        <taxon>Tracheophyta</taxon>
        <taxon>Spermatophyta</taxon>
        <taxon>Magnoliopsida</taxon>
        <taxon>eudicotyledons</taxon>
        <taxon>Gunneridae</taxon>
        <taxon>Pentapetalae</taxon>
        <taxon>rosids</taxon>
        <taxon>fabids</taxon>
        <taxon>Fabales</taxon>
        <taxon>Fabaceae</taxon>
        <taxon>Papilionoideae</taxon>
        <taxon>50 kb inversion clade</taxon>
        <taxon>NPAAA clade</taxon>
        <taxon>indigoferoid/millettioid clade</taxon>
        <taxon>Phaseoleae</taxon>
        <taxon>Vigna</taxon>
    </lineage>
</organism>
<accession>A0A0S3S8B9</accession>
<protein>
    <submittedName>
        <fullName evidence="2">Uncharacterized protein</fullName>
    </submittedName>
</protein>
<evidence type="ECO:0000256" key="1">
    <source>
        <dbReference type="SAM" id="MobiDB-lite"/>
    </source>
</evidence>
<dbReference type="Proteomes" id="UP000291084">
    <property type="component" value="Chromosome 5"/>
</dbReference>
<sequence>MKEPMRVDEEDVEQMILHFEETSKNSWASIIHIISNHRERRAATLERQAFQQTSQDQTRRKGREAAAHEELTALDQKRGEEHTDRILWRFTSRTSILHELYIVQKQSYMEYVMTKFQSSFGSEVVEPEGRDLTFCFGPSQAHRYGSYHNKRRALDRRKGVGSRSRSRVEAF</sequence>
<proteinExistence type="predicted"/>
<feature type="region of interest" description="Disordered" evidence="1">
    <location>
        <begin position="147"/>
        <end position="171"/>
    </location>
</feature>
<evidence type="ECO:0000313" key="3">
    <source>
        <dbReference type="Proteomes" id="UP000291084"/>
    </source>
</evidence>
<reference evidence="2 3" key="1">
    <citation type="journal article" date="2015" name="Sci. Rep.">
        <title>The power of single molecule real-time sequencing technology in the de novo assembly of a eukaryotic genome.</title>
        <authorList>
            <person name="Sakai H."/>
            <person name="Naito K."/>
            <person name="Ogiso-Tanaka E."/>
            <person name="Takahashi Y."/>
            <person name="Iseki K."/>
            <person name="Muto C."/>
            <person name="Satou K."/>
            <person name="Teruya K."/>
            <person name="Shiroma A."/>
            <person name="Shimoji M."/>
            <person name="Hirano T."/>
            <person name="Itoh T."/>
            <person name="Kaga A."/>
            <person name="Tomooka N."/>
        </authorList>
    </citation>
    <scope>NUCLEOTIDE SEQUENCE [LARGE SCALE GENOMIC DNA]</scope>
    <source>
        <strain evidence="3">cv. Shumari</strain>
    </source>
</reference>